<accession>A0A5B0N7Z1</accession>
<dbReference type="EMBL" id="VSWC01000118">
    <property type="protein sequence ID" value="KAA1084258.1"/>
    <property type="molecule type" value="Genomic_DNA"/>
</dbReference>
<proteinExistence type="predicted"/>
<evidence type="ECO:0000313" key="3">
    <source>
        <dbReference type="Proteomes" id="UP000324748"/>
    </source>
</evidence>
<protein>
    <submittedName>
        <fullName evidence="1">Uncharacterized protein</fullName>
    </submittedName>
</protein>
<evidence type="ECO:0000313" key="2">
    <source>
        <dbReference type="EMBL" id="KAA1092356.1"/>
    </source>
</evidence>
<name>A0A5B0N7Z1_PUCGR</name>
<evidence type="ECO:0000313" key="1">
    <source>
        <dbReference type="EMBL" id="KAA1084258.1"/>
    </source>
</evidence>
<reference evidence="3 4" key="1">
    <citation type="submission" date="2019-05" db="EMBL/GenBank/DDBJ databases">
        <title>Emergence of the Ug99 lineage of the wheat stem rust pathogen through somatic hybridization.</title>
        <authorList>
            <person name="Li F."/>
            <person name="Upadhyaya N.M."/>
            <person name="Sperschneider J."/>
            <person name="Matny O."/>
            <person name="Nguyen-Phuc H."/>
            <person name="Mago R."/>
            <person name="Raley C."/>
            <person name="Miller M.E."/>
            <person name="Silverstein K.A.T."/>
            <person name="Henningsen E."/>
            <person name="Hirsch C.D."/>
            <person name="Visser B."/>
            <person name="Pretorius Z.A."/>
            <person name="Steffenson B.J."/>
            <person name="Schwessinger B."/>
            <person name="Dodds P.N."/>
            <person name="Figueroa M."/>
        </authorList>
    </citation>
    <scope>NUCLEOTIDE SEQUENCE [LARGE SCALE GENOMIC DNA]</scope>
    <source>
        <strain evidence="1">21-0</strain>
        <strain evidence="2 4">Ug99</strain>
    </source>
</reference>
<dbReference type="Proteomes" id="UP000325313">
    <property type="component" value="Unassembled WGS sequence"/>
</dbReference>
<dbReference type="EMBL" id="VDEP01000376">
    <property type="protein sequence ID" value="KAA1092356.1"/>
    <property type="molecule type" value="Genomic_DNA"/>
</dbReference>
<keyword evidence="3" id="KW-1185">Reference proteome</keyword>
<gene>
    <name evidence="1" type="ORF">PGT21_022640</name>
    <name evidence="2" type="ORF">PGTUg99_022662</name>
</gene>
<comment type="caution">
    <text evidence="1">The sequence shown here is derived from an EMBL/GenBank/DDBJ whole genome shotgun (WGS) entry which is preliminary data.</text>
</comment>
<sequence length="124" mass="14299">MKLGRLRNVWHLRFCFWAASHGMDSHSTSLNTLSFGSAAVMHQARHHTFNRNDASWDKMFFSRDHKVPRDSLVSHCTNYLASIRTEDEMPLILAGIPAGKRQLAQNTRWVRQADDDMASVRLNF</sequence>
<evidence type="ECO:0000313" key="4">
    <source>
        <dbReference type="Proteomes" id="UP000325313"/>
    </source>
</evidence>
<dbReference type="AlphaFoldDB" id="A0A5B0N7Z1"/>
<organism evidence="1 3">
    <name type="scientific">Puccinia graminis f. sp. tritici</name>
    <dbReference type="NCBI Taxonomy" id="56615"/>
    <lineage>
        <taxon>Eukaryota</taxon>
        <taxon>Fungi</taxon>
        <taxon>Dikarya</taxon>
        <taxon>Basidiomycota</taxon>
        <taxon>Pucciniomycotina</taxon>
        <taxon>Pucciniomycetes</taxon>
        <taxon>Pucciniales</taxon>
        <taxon>Pucciniaceae</taxon>
        <taxon>Puccinia</taxon>
    </lineage>
</organism>
<dbReference type="Proteomes" id="UP000324748">
    <property type="component" value="Unassembled WGS sequence"/>
</dbReference>